<dbReference type="Proteomes" id="UP001241110">
    <property type="component" value="Unassembled WGS sequence"/>
</dbReference>
<dbReference type="AlphaFoldDB" id="A0AAE3QVK4"/>
<keyword evidence="2" id="KW-0472">Membrane</keyword>
<keyword evidence="3" id="KW-0998">Cell outer membrane</keyword>
<dbReference type="EMBL" id="JASJOS010000023">
    <property type="protein sequence ID" value="MDJ1485796.1"/>
    <property type="molecule type" value="Genomic_DNA"/>
</dbReference>
<dbReference type="GO" id="GO:0009279">
    <property type="term" value="C:cell outer membrane"/>
    <property type="evidence" value="ECO:0007669"/>
    <property type="project" value="UniProtKB-SubCell"/>
</dbReference>
<evidence type="ECO:0000256" key="2">
    <source>
        <dbReference type="ARBA" id="ARBA00023136"/>
    </source>
</evidence>
<protein>
    <recommendedName>
        <fullName evidence="6">TonB-dependent receptor</fullName>
    </recommendedName>
</protein>
<gene>
    <name evidence="4" type="ORF">QNI16_35270</name>
</gene>
<organism evidence="4 5">
    <name type="scientific">Xanthocytophaga flava</name>
    <dbReference type="NCBI Taxonomy" id="3048013"/>
    <lineage>
        <taxon>Bacteria</taxon>
        <taxon>Pseudomonadati</taxon>
        <taxon>Bacteroidota</taxon>
        <taxon>Cytophagia</taxon>
        <taxon>Cytophagales</taxon>
        <taxon>Rhodocytophagaceae</taxon>
        <taxon>Xanthocytophaga</taxon>
    </lineage>
</organism>
<evidence type="ECO:0000313" key="4">
    <source>
        <dbReference type="EMBL" id="MDJ1485796.1"/>
    </source>
</evidence>
<dbReference type="RefSeq" id="WP_313988822.1">
    <property type="nucleotide sequence ID" value="NZ_JASJOS010000023.1"/>
</dbReference>
<proteinExistence type="predicted"/>
<comment type="caution">
    <text evidence="4">The sequence shown here is derived from an EMBL/GenBank/DDBJ whole genome shotgun (WGS) entry which is preliminary data.</text>
</comment>
<name>A0AAE3QVK4_9BACT</name>
<dbReference type="SUPFAM" id="SSF56935">
    <property type="entry name" value="Porins"/>
    <property type="match status" value="1"/>
</dbReference>
<accession>A0AAE3QVK4</accession>
<dbReference type="InterPro" id="IPR036942">
    <property type="entry name" value="Beta-barrel_TonB_sf"/>
</dbReference>
<sequence length="560" mass="63000">MHILKMIPQSTLPKCSKAILTGALLLPVIVFAQGGKPVKKGQIESEEIVIEKSRAITLSEAERNFEKVTITAKKPDASTQPFQFTDRNLRLADLNTKFRILQMPQEPARDITGNYLKFGIGNYSNLYAEAFLGAKQNQTFSWNLRAKNQTFGTGPVYKGNSGTQENFLGGNIKLFTSALTASAALEYNRDRYYFYGTQDERDRKDIKQVFSTIALKTSFTNNNIESPLDYKLNFNVSNISDSYDAGEFEAAINLAAKYKITDELSFLAPTDMYFTRLKDSASVSRNLFRIKPQIQYKGETFSITAGLNVVTQNDTTDALSKVNLYPVAEAQVTIGDAFTVFGGISGDMQRNYFRQLANENPYLNSRVKIFNTSKSSEIYGGIKRQLGGALSFDVRTSYARYKNMYFYINNSTDTSRFDLVYNPDGTTVLNLSAEVAYDAGKRFRIAGKADFFKYNVKNVEQAWHRPTFTATVIGRFAATENVFLNTEIYYLGGIQAKNPVTARAVQLDPIADINLKGEYIFLEKFSAYLSLNNLLSTHYQRFLNYSNRGFTLVLGATYSF</sequence>
<evidence type="ECO:0008006" key="6">
    <source>
        <dbReference type="Google" id="ProtNLM"/>
    </source>
</evidence>
<dbReference type="Gene3D" id="2.40.170.20">
    <property type="entry name" value="TonB-dependent receptor, beta-barrel domain"/>
    <property type="match status" value="1"/>
</dbReference>
<evidence type="ECO:0000256" key="3">
    <source>
        <dbReference type="ARBA" id="ARBA00023237"/>
    </source>
</evidence>
<reference evidence="4" key="1">
    <citation type="submission" date="2023-05" db="EMBL/GenBank/DDBJ databases">
        <authorList>
            <person name="Zhang X."/>
        </authorList>
    </citation>
    <scope>NUCLEOTIDE SEQUENCE</scope>
    <source>
        <strain evidence="4">YF14B1</strain>
    </source>
</reference>
<evidence type="ECO:0000313" key="5">
    <source>
        <dbReference type="Proteomes" id="UP001241110"/>
    </source>
</evidence>
<comment type="subcellular location">
    <subcellularLocation>
        <location evidence="1">Cell outer membrane</location>
    </subcellularLocation>
</comment>
<evidence type="ECO:0000256" key="1">
    <source>
        <dbReference type="ARBA" id="ARBA00004442"/>
    </source>
</evidence>